<dbReference type="Pfam" id="PF04773">
    <property type="entry name" value="FecR"/>
    <property type="match status" value="1"/>
</dbReference>
<dbReference type="PANTHER" id="PTHR30273">
    <property type="entry name" value="PERIPLASMIC SIGNAL SENSOR AND SIGMA FACTOR ACTIVATOR FECR-RELATED"/>
    <property type="match status" value="1"/>
</dbReference>
<evidence type="ECO:0000313" key="4">
    <source>
        <dbReference type="Proteomes" id="UP001501508"/>
    </source>
</evidence>
<dbReference type="Gene3D" id="3.55.50.30">
    <property type="match status" value="1"/>
</dbReference>
<evidence type="ECO:0000259" key="2">
    <source>
        <dbReference type="Pfam" id="PF16344"/>
    </source>
</evidence>
<dbReference type="Gene3D" id="2.60.120.1440">
    <property type="match status" value="1"/>
</dbReference>
<dbReference type="Proteomes" id="UP001501508">
    <property type="component" value="Unassembled WGS sequence"/>
</dbReference>
<dbReference type="Pfam" id="PF16344">
    <property type="entry name" value="FecR_C"/>
    <property type="match status" value="1"/>
</dbReference>
<accession>A0ABP8M245</accession>
<dbReference type="EMBL" id="BAABEY010000024">
    <property type="protein sequence ID" value="GAA4440339.1"/>
    <property type="molecule type" value="Genomic_DNA"/>
</dbReference>
<name>A0ABP8M245_9BACT</name>
<reference evidence="4" key="1">
    <citation type="journal article" date="2019" name="Int. J. Syst. Evol. Microbiol.">
        <title>The Global Catalogue of Microorganisms (GCM) 10K type strain sequencing project: providing services to taxonomists for standard genome sequencing and annotation.</title>
        <authorList>
            <consortium name="The Broad Institute Genomics Platform"/>
            <consortium name="The Broad Institute Genome Sequencing Center for Infectious Disease"/>
            <person name="Wu L."/>
            <person name="Ma J."/>
        </authorList>
    </citation>
    <scope>NUCLEOTIDE SEQUENCE [LARGE SCALE GENOMIC DNA]</scope>
    <source>
        <strain evidence="4">JCM 31920</strain>
    </source>
</reference>
<organism evidence="3 4">
    <name type="scientific">Ravibacter arvi</name>
    <dbReference type="NCBI Taxonomy" id="2051041"/>
    <lineage>
        <taxon>Bacteria</taxon>
        <taxon>Pseudomonadati</taxon>
        <taxon>Bacteroidota</taxon>
        <taxon>Cytophagia</taxon>
        <taxon>Cytophagales</taxon>
        <taxon>Spirosomataceae</taxon>
        <taxon>Ravibacter</taxon>
    </lineage>
</organism>
<keyword evidence="4" id="KW-1185">Reference proteome</keyword>
<feature type="domain" description="FecR protein" evidence="1">
    <location>
        <begin position="140"/>
        <end position="228"/>
    </location>
</feature>
<dbReference type="RefSeq" id="WP_345029373.1">
    <property type="nucleotide sequence ID" value="NZ_BAABEY010000024.1"/>
</dbReference>
<proteinExistence type="predicted"/>
<dbReference type="InterPro" id="IPR032508">
    <property type="entry name" value="FecR_C"/>
</dbReference>
<comment type="caution">
    <text evidence="3">The sequence shown here is derived from an EMBL/GenBank/DDBJ whole genome shotgun (WGS) entry which is preliminary data.</text>
</comment>
<gene>
    <name evidence="3" type="ORF">GCM10023091_23850</name>
</gene>
<evidence type="ECO:0000259" key="1">
    <source>
        <dbReference type="Pfam" id="PF04773"/>
    </source>
</evidence>
<dbReference type="InterPro" id="IPR012373">
    <property type="entry name" value="Ferrdict_sens_TM"/>
</dbReference>
<dbReference type="InterPro" id="IPR006860">
    <property type="entry name" value="FecR"/>
</dbReference>
<dbReference type="PANTHER" id="PTHR30273:SF2">
    <property type="entry name" value="PROTEIN FECR"/>
    <property type="match status" value="1"/>
</dbReference>
<evidence type="ECO:0000313" key="3">
    <source>
        <dbReference type="EMBL" id="GAA4440339.1"/>
    </source>
</evidence>
<feature type="domain" description="Protein FecR C-terminal" evidence="2">
    <location>
        <begin position="277"/>
        <end position="345"/>
    </location>
</feature>
<protein>
    <submittedName>
        <fullName evidence="3">FecR family protein</fullName>
    </submittedName>
</protein>
<sequence length="350" mass="39562">MEKYYAYSFPDFLSDPEFQLWVNSGCPADHEVWGKFPVILPDRAADFYRAVEVVSELFDPALHLPQAEMNREVERILSATRPKHRIFMPVQRWYWAAATLLLCGLWWLSRPAAIGPPTAYRYLKAAPSDEVIEKMNGTHEVTAFWLPDGSLAQLHPGAKIRFAAADFDDHTPRREVFMSGDIFFDVVRKDQQPFLVYTDYLQTRVVGTSFLVETSTGKARVVVKTGKVLVLPYNVDEEAEVSLTPNQMVTYSGDPNQLVKDLAEKPEILVAARDQVRFEFDNTPIGDVFSELQRAYGIPIHISGSALKNCFLSVRMGEEPFEEKLEIICRTIGARFEVLDGEVTVTGDGC</sequence>